<evidence type="ECO:0000313" key="5">
    <source>
        <dbReference type="Proteomes" id="UP000315700"/>
    </source>
</evidence>
<dbReference type="GO" id="GO:0008336">
    <property type="term" value="F:gamma-butyrobetaine dioxygenase activity"/>
    <property type="evidence" value="ECO:0007669"/>
    <property type="project" value="UniProtKB-EC"/>
</dbReference>
<dbReference type="RefSeq" id="WP_145028660.1">
    <property type="nucleotide sequence ID" value="NZ_CP036271.1"/>
</dbReference>
<dbReference type="OrthoDB" id="9794178at2"/>
<keyword evidence="2" id="KW-0408">Iron</keyword>
<dbReference type="PANTHER" id="PTHR35303">
    <property type="entry name" value="OS02G0197800 PROTEIN"/>
    <property type="match status" value="1"/>
</dbReference>
<evidence type="ECO:0000256" key="2">
    <source>
        <dbReference type="ARBA" id="ARBA00023004"/>
    </source>
</evidence>
<sequence>MQPTNIRALKQERILELTWPDGAVHRIPFRLLRLECPCASCVNEFTGERTLNPDNVPEDVHPSTLALTGNYALKVSWSDNHNTGLYAWEVLRRIAMENRL</sequence>
<dbReference type="InterPro" id="IPR010376">
    <property type="entry name" value="GBBH-like_N"/>
</dbReference>
<keyword evidence="1" id="KW-0479">Metal-binding</keyword>
<protein>
    <submittedName>
        <fullName evidence="4">Gamma-butyrobetaine dioxygenase</fullName>
        <ecNumber evidence="4">1.14.11.1</ecNumber>
    </submittedName>
</protein>
<dbReference type="Gene3D" id="3.30.2020.30">
    <property type="match status" value="1"/>
</dbReference>
<gene>
    <name evidence="4" type="ORF">Pan44_14590</name>
</gene>
<evidence type="ECO:0000256" key="1">
    <source>
        <dbReference type="ARBA" id="ARBA00022723"/>
    </source>
</evidence>
<dbReference type="Pfam" id="PF06155">
    <property type="entry name" value="GBBH-like_N"/>
    <property type="match status" value="1"/>
</dbReference>
<dbReference type="Proteomes" id="UP000315700">
    <property type="component" value="Chromosome"/>
</dbReference>
<dbReference type="AlphaFoldDB" id="A0A517SBF4"/>
<dbReference type="KEGG" id="ccos:Pan44_14590"/>
<organism evidence="4 5">
    <name type="scientific">Caulifigura coniformis</name>
    <dbReference type="NCBI Taxonomy" id="2527983"/>
    <lineage>
        <taxon>Bacteria</taxon>
        <taxon>Pseudomonadati</taxon>
        <taxon>Planctomycetota</taxon>
        <taxon>Planctomycetia</taxon>
        <taxon>Planctomycetales</taxon>
        <taxon>Planctomycetaceae</taxon>
        <taxon>Caulifigura</taxon>
    </lineage>
</organism>
<evidence type="ECO:0000259" key="3">
    <source>
        <dbReference type="Pfam" id="PF06155"/>
    </source>
</evidence>
<dbReference type="InParanoid" id="A0A517SBF4"/>
<dbReference type="EMBL" id="CP036271">
    <property type="protein sequence ID" value="QDT53442.1"/>
    <property type="molecule type" value="Genomic_DNA"/>
</dbReference>
<keyword evidence="5" id="KW-1185">Reference proteome</keyword>
<evidence type="ECO:0000313" key="4">
    <source>
        <dbReference type="EMBL" id="QDT53442.1"/>
    </source>
</evidence>
<reference evidence="4 5" key="1">
    <citation type="submission" date="2019-02" db="EMBL/GenBank/DDBJ databases">
        <title>Deep-cultivation of Planctomycetes and their phenomic and genomic characterization uncovers novel biology.</title>
        <authorList>
            <person name="Wiegand S."/>
            <person name="Jogler M."/>
            <person name="Boedeker C."/>
            <person name="Pinto D."/>
            <person name="Vollmers J."/>
            <person name="Rivas-Marin E."/>
            <person name="Kohn T."/>
            <person name="Peeters S.H."/>
            <person name="Heuer A."/>
            <person name="Rast P."/>
            <person name="Oberbeckmann S."/>
            <person name="Bunk B."/>
            <person name="Jeske O."/>
            <person name="Meyerdierks A."/>
            <person name="Storesund J.E."/>
            <person name="Kallscheuer N."/>
            <person name="Luecker S."/>
            <person name="Lage O.M."/>
            <person name="Pohl T."/>
            <person name="Merkel B.J."/>
            <person name="Hornburger P."/>
            <person name="Mueller R.-W."/>
            <person name="Bruemmer F."/>
            <person name="Labrenz M."/>
            <person name="Spormann A.M."/>
            <person name="Op den Camp H."/>
            <person name="Overmann J."/>
            <person name="Amann R."/>
            <person name="Jetten M.S.M."/>
            <person name="Mascher T."/>
            <person name="Medema M.H."/>
            <person name="Devos D.P."/>
            <person name="Kaster A.-K."/>
            <person name="Ovreas L."/>
            <person name="Rohde M."/>
            <person name="Galperin M.Y."/>
            <person name="Jogler C."/>
        </authorList>
    </citation>
    <scope>NUCLEOTIDE SEQUENCE [LARGE SCALE GENOMIC DNA]</scope>
    <source>
        <strain evidence="4 5">Pan44</strain>
    </source>
</reference>
<feature type="domain" description="Gamma-butyrobetaine hydroxylase-like N-terminal" evidence="3">
    <location>
        <begin position="6"/>
        <end position="92"/>
    </location>
</feature>
<name>A0A517SBF4_9PLAN</name>
<dbReference type="InterPro" id="IPR038492">
    <property type="entry name" value="GBBH-like_N_sf"/>
</dbReference>
<proteinExistence type="predicted"/>
<dbReference type="GO" id="GO:0046872">
    <property type="term" value="F:metal ion binding"/>
    <property type="evidence" value="ECO:0007669"/>
    <property type="project" value="UniProtKB-KW"/>
</dbReference>
<keyword evidence="4" id="KW-0560">Oxidoreductase</keyword>
<keyword evidence="4" id="KW-0223">Dioxygenase</keyword>
<dbReference type="EC" id="1.14.11.1" evidence="4"/>
<accession>A0A517SBF4</accession>